<gene>
    <name evidence="2" type="ORF">FB550_10941</name>
</gene>
<organism evidence="2 3">
    <name type="scientific">Neobacillus bataviensis</name>
    <dbReference type="NCBI Taxonomy" id="220685"/>
    <lineage>
        <taxon>Bacteria</taxon>
        <taxon>Bacillati</taxon>
        <taxon>Bacillota</taxon>
        <taxon>Bacilli</taxon>
        <taxon>Bacillales</taxon>
        <taxon>Bacillaceae</taxon>
        <taxon>Neobacillus</taxon>
    </lineage>
</organism>
<feature type="domain" description="MGS-like" evidence="1">
    <location>
        <begin position="29"/>
        <end position="83"/>
    </location>
</feature>
<reference evidence="2 3" key="1">
    <citation type="submission" date="2019-06" db="EMBL/GenBank/DDBJ databases">
        <title>Sorghum-associated microbial communities from plants grown in Nebraska, USA.</title>
        <authorList>
            <person name="Schachtman D."/>
        </authorList>
    </citation>
    <scope>NUCLEOTIDE SEQUENCE [LARGE SCALE GENOMIC DNA]</scope>
    <source>
        <strain evidence="2 3">2482</strain>
    </source>
</reference>
<protein>
    <recommendedName>
        <fullName evidence="1">MGS-like domain-containing protein</fullName>
    </recommendedName>
</protein>
<accession>A0A561D506</accession>
<keyword evidence="3" id="KW-1185">Reference proteome</keyword>
<dbReference type="PROSITE" id="PS51855">
    <property type="entry name" value="MGS"/>
    <property type="match status" value="1"/>
</dbReference>
<dbReference type="Gene3D" id="3.40.50.1380">
    <property type="entry name" value="Methylglyoxal synthase-like domain"/>
    <property type="match status" value="1"/>
</dbReference>
<comment type="caution">
    <text evidence="2">The sequence shown here is derived from an EMBL/GenBank/DDBJ whole genome shotgun (WGS) entry which is preliminary data.</text>
</comment>
<dbReference type="AlphaFoldDB" id="A0A561D506"/>
<dbReference type="Proteomes" id="UP000319671">
    <property type="component" value="Unassembled WGS sequence"/>
</dbReference>
<proteinExistence type="predicted"/>
<evidence type="ECO:0000259" key="1">
    <source>
        <dbReference type="PROSITE" id="PS51855"/>
    </source>
</evidence>
<dbReference type="EMBL" id="VIVN01000009">
    <property type="protein sequence ID" value="TWD98535.1"/>
    <property type="molecule type" value="Genomic_DNA"/>
</dbReference>
<evidence type="ECO:0000313" key="2">
    <source>
        <dbReference type="EMBL" id="TWD98535.1"/>
    </source>
</evidence>
<dbReference type="InterPro" id="IPR011607">
    <property type="entry name" value="MGS-like_dom"/>
</dbReference>
<evidence type="ECO:0000313" key="3">
    <source>
        <dbReference type="Proteomes" id="UP000319671"/>
    </source>
</evidence>
<name>A0A561D506_9BACI</name>
<dbReference type="SUPFAM" id="SSF52335">
    <property type="entry name" value="Methylglyoxal synthase-like"/>
    <property type="match status" value="1"/>
</dbReference>
<sequence length="83" mass="8930">MIDQVEEDNGESTIILEKALYKGFIASGVSIRPRGSVLFTVADKDKAEATDLAKRFYNIGYHVLATAGTAATFKQVGIMGGMM</sequence>
<dbReference type="InterPro" id="IPR036914">
    <property type="entry name" value="MGS-like_dom_sf"/>
</dbReference>